<feature type="region of interest" description="Disordered" evidence="1">
    <location>
        <begin position="31"/>
        <end position="60"/>
    </location>
</feature>
<organism evidence="2 3">
    <name type="scientific">Trifolium medium</name>
    <dbReference type="NCBI Taxonomy" id="97028"/>
    <lineage>
        <taxon>Eukaryota</taxon>
        <taxon>Viridiplantae</taxon>
        <taxon>Streptophyta</taxon>
        <taxon>Embryophyta</taxon>
        <taxon>Tracheophyta</taxon>
        <taxon>Spermatophyta</taxon>
        <taxon>Magnoliopsida</taxon>
        <taxon>eudicotyledons</taxon>
        <taxon>Gunneridae</taxon>
        <taxon>Pentapetalae</taxon>
        <taxon>rosids</taxon>
        <taxon>fabids</taxon>
        <taxon>Fabales</taxon>
        <taxon>Fabaceae</taxon>
        <taxon>Papilionoideae</taxon>
        <taxon>50 kb inversion clade</taxon>
        <taxon>NPAAA clade</taxon>
        <taxon>Hologalegina</taxon>
        <taxon>IRL clade</taxon>
        <taxon>Trifolieae</taxon>
        <taxon>Trifolium</taxon>
    </lineage>
</organism>
<dbReference type="Proteomes" id="UP000265520">
    <property type="component" value="Unassembled WGS sequence"/>
</dbReference>
<keyword evidence="3" id="KW-1185">Reference proteome</keyword>
<protein>
    <submittedName>
        <fullName evidence="2">Uncharacterized protein</fullName>
    </submittedName>
</protein>
<evidence type="ECO:0000313" key="3">
    <source>
        <dbReference type="Proteomes" id="UP000265520"/>
    </source>
</evidence>
<evidence type="ECO:0000256" key="1">
    <source>
        <dbReference type="SAM" id="MobiDB-lite"/>
    </source>
</evidence>
<proteinExistence type="predicted"/>
<name>A0A392VAZ9_9FABA</name>
<dbReference type="EMBL" id="LXQA011081289">
    <property type="protein sequence ID" value="MCI84035.1"/>
    <property type="molecule type" value="Genomic_DNA"/>
</dbReference>
<accession>A0A392VAZ9</accession>
<feature type="non-terminal residue" evidence="2">
    <location>
        <position position="60"/>
    </location>
</feature>
<evidence type="ECO:0000313" key="2">
    <source>
        <dbReference type="EMBL" id="MCI84035.1"/>
    </source>
</evidence>
<reference evidence="2 3" key="1">
    <citation type="journal article" date="2018" name="Front. Plant Sci.">
        <title>Red Clover (Trifolium pratense) and Zigzag Clover (T. medium) - A Picture of Genomic Similarities and Differences.</title>
        <authorList>
            <person name="Dluhosova J."/>
            <person name="Istvanek J."/>
            <person name="Nedelnik J."/>
            <person name="Repkova J."/>
        </authorList>
    </citation>
    <scope>NUCLEOTIDE SEQUENCE [LARGE SCALE GENOMIC DNA]</scope>
    <source>
        <strain evidence="3">cv. 10/8</strain>
        <tissue evidence="2">Leaf</tissue>
    </source>
</reference>
<dbReference type="AlphaFoldDB" id="A0A392VAZ9"/>
<sequence>MAAVPRGFLGPVIFAPRGIAPRGFPGHAMPRGFPGPAIFPPGTPSMFHPRGILHPHQSSQ</sequence>
<comment type="caution">
    <text evidence="2">The sequence shown here is derived from an EMBL/GenBank/DDBJ whole genome shotgun (WGS) entry which is preliminary data.</text>
</comment>